<comment type="caution">
    <text evidence="1">The sequence shown here is derived from an EMBL/GenBank/DDBJ whole genome shotgun (WGS) entry which is preliminary data.</text>
</comment>
<dbReference type="Proteomes" id="UP000827092">
    <property type="component" value="Unassembled WGS sequence"/>
</dbReference>
<dbReference type="Gene3D" id="2.10.80.20">
    <property type="match status" value="1"/>
</dbReference>
<accession>A0AAV6V4D7</accession>
<dbReference type="InterPro" id="IPR053741">
    <property type="entry name" value="Ser_Fungal_Prot_Inhib_sf"/>
</dbReference>
<reference evidence="1 2" key="1">
    <citation type="journal article" date="2022" name="Nat. Ecol. Evol.">
        <title>A masculinizing supergene underlies an exaggerated male reproductive morph in a spider.</title>
        <authorList>
            <person name="Hendrickx F."/>
            <person name="De Corte Z."/>
            <person name="Sonet G."/>
            <person name="Van Belleghem S.M."/>
            <person name="Kostlbacher S."/>
            <person name="Vangestel C."/>
        </authorList>
    </citation>
    <scope>NUCLEOTIDE SEQUENCE [LARGE SCALE GENOMIC DNA]</scope>
    <source>
        <strain evidence="1">W744_W776</strain>
    </source>
</reference>
<organism evidence="1 2">
    <name type="scientific">Oedothorax gibbosus</name>
    <dbReference type="NCBI Taxonomy" id="931172"/>
    <lineage>
        <taxon>Eukaryota</taxon>
        <taxon>Metazoa</taxon>
        <taxon>Ecdysozoa</taxon>
        <taxon>Arthropoda</taxon>
        <taxon>Chelicerata</taxon>
        <taxon>Arachnida</taxon>
        <taxon>Araneae</taxon>
        <taxon>Araneomorphae</taxon>
        <taxon>Entelegynae</taxon>
        <taxon>Araneoidea</taxon>
        <taxon>Linyphiidae</taxon>
        <taxon>Erigoninae</taxon>
        <taxon>Oedothorax</taxon>
    </lineage>
</organism>
<gene>
    <name evidence="1" type="ORF">JTE90_010308</name>
</gene>
<dbReference type="Pfam" id="PF12190">
    <property type="entry name" value="amfpi-1"/>
    <property type="match status" value="1"/>
</dbReference>
<evidence type="ECO:0000313" key="1">
    <source>
        <dbReference type="EMBL" id="KAG8190883.1"/>
    </source>
</evidence>
<protein>
    <recommendedName>
        <fullName evidence="3">IGFBP N-terminal domain-containing protein</fullName>
    </recommendedName>
</protein>
<dbReference type="InterPro" id="IPR021066">
    <property type="entry name" value="FPI1"/>
</dbReference>
<dbReference type="EMBL" id="JAFNEN010000172">
    <property type="protein sequence ID" value="KAG8190883.1"/>
    <property type="molecule type" value="Genomic_DNA"/>
</dbReference>
<evidence type="ECO:0000313" key="2">
    <source>
        <dbReference type="Proteomes" id="UP000827092"/>
    </source>
</evidence>
<evidence type="ECO:0008006" key="3">
    <source>
        <dbReference type="Google" id="ProtNLM"/>
    </source>
</evidence>
<name>A0AAV6V4D7_9ARAC</name>
<proteinExistence type="predicted"/>
<dbReference type="AlphaFoldDB" id="A0AAV6V4D7"/>
<sequence length="140" mass="15595">MKCTVFYTTDKNAHKPLKLVHFPRVPCQDCVLIDNIEIIIMLKYVVLLALCVTLAHSIVCPANFCDNLECEDLTICKESNGMKIREKGSFCQCCDICIKLLGEGEHCVPEGHLLGHIPTAECARGLYCSPTSRTCTDIFN</sequence>
<keyword evidence="2" id="KW-1185">Reference proteome</keyword>
<dbReference type="GO" id="GO:0030414">
    <property type="term" value="F:peptidase inhibitor activity"/>
    <property type="evidence" value="ECO:0007669"/>
    <property type="project" value="InterPro"/>
</dbReference>